<accession>A0A6C0ULU0</accession>
<gene>
    <name evidence="1" type="ORF">G3I44_14165</name>
</gene>
<dbReference type="AlphaFoldDB" id="A0A6C0ULU0"/>
<dbReference type="GeneID" id="44080568"/>
<dbReference type="EMBL" id="CP048739">
    <property type="protein sequence ID" value="QIB75331.1"/>
    <property type="molecule type" value="Genomic_DNA"/>
</dbReference>
<evidence type="ECO:0000313" key="1">
    <source>
        <dbReference type="EMBL" id="QIB75331.1"/>
    </source>
</evidence>
<organism evidence="1 2">
    <name type="scientific">Halogeometricum borinquense</name>
    <dbReference type="NCBI Taxonomy" id="60847"/>
    <lineage>
        <taxon>Archaea</taxon>
        <taxon>Methanobacteriati</taxon>
        <taxon>Methanobacteriota</taxon>
        <taxon>Stenosarchaea group</taxon>
        <taxon>Halobacteria</taxon>
        <taxon>Halobacteriales</taxon>
        <taxon>Haloferacaceae</taxon>
        <taxon>Halogeometricum</taxon>
    </lineage>
</organism>
<protein>
    <recommendedName>
        <fullName evidence="3">ArsR family transcriptional regulator</fullName>
    </recommendedName>
</protein>
<proteinExistence type="predicted"/>
<reference evidence="1 2" key="1">
    <citation type="submission" date="2020-02" db="EMBL/GenBank/DDBJ databases">
        <title>Whole genome sequence of Halogeometricum borinquense strain wsp4.</title>
        <authorList>
            <person name="Verma D.K."/>
            <person name="Gopal K."/>
            <person name="Prasad E.S."/>
        </authorList>
    </citation>
    <scope>NUCLEOTIDE SEQUENCE [LARGE SCALE GENOMIC DNA]</scope>
    <source>
        <strain evidence="2">wsp4</strain>
    </source>
</reference>
<sequence>MSKEGHPFLNDVAERIVRVLLENPDTTYTKTSLINAADVSRNAFYRRFDSIVESGVAMRTDDGDGQAHWQLNPDSKMAEALERMIYGENQ</sequence>
<dbReference type="RefSeq" id="WP_163487111.1">
    <property type="nucleotide sequence ID" value="NZ_CP048739.1"/>
</dbReference>
<evidence type="ECO:0008006" key="3">
    <source>
        <dbReference type="Google" id="ProtNLM"/>
    </source>
</evidence>
<dbReference type="Proteomes" id="UP000465846">
    <property type="component" value="Chromosome"/>
</dbReference>
<evidence type="ECO:0000313" key="2">
    <source>
        <dbReference type="Proteomes" id="UP000465846"/>
    </source>
</evidence>
<name>A0A6C0ULU0_9EURY</name>